<dbReference type="PIRSF" id="PIRSF028757">
    <property type="entry name" value="LD-carboxypeptidase"/>
    <property type="match status" value="1"/>
</dbReference>
<dbReference type="PANTHER" id="PTHR30237:SF2">
    <property type="entry name" value="MUREIN TETRAPEPTIDE CARBOXYPEPTIDASE"/>
    <property type="match status" value="1"/>
</dbReference>
<evidence type="ECO:0000256" key="4">
    <source>
        <dbReference type="ARBA" id="ARBA00022801"/>
    </source>
</evidence>
<comment type="similarity">
    <text evidence="1">Belongs to the peptidase S66 family.</text>
</comment>
<dbReference type="Pfam" id="PF02016">
    <property type="entry name" value="Peptidase_S66"/>
    <property type="match status" value="1"/>
</dbReference>
<dbReference type="Proteomes" id="UP001598138">
    <property type="component" value="Unassembled WGS sequence"/>
</dbReference>
<keyword evidence="5" id="KW-0720">Serine protease</keyword>
<dbReference type="PANTHER" id="PTHR30237">
    <property type="entry name" value="MURAMOYLTETRAPEPTIDE CARBOXYPEPTIDASE"/>
    <property type="match status" value="1"/>
</dbReference>
<evidence type="ECO:0000256" key="3">
    <source>
        <dbReference type="ARBA" id="ARBA00022670"/>
    </source>
</evidence>
<dbReference type="Gene3D" id="3.50.30.60">
    <property type="entry name" value="LD-carboxypeptidase A C-terminal domain-like"/>
    <property type="match status" value="1"/>
</dbReference>
<organism evidence="8 9">
    <name type="scientific">Aquirufa avitistagni</name>
    <dbReference type="NCBI Taxonomy" id="3104728"/>
    <lineage>
        <taxon>Bacteria</taxon>
        <taxon>Pseudomonadati</taxon>
        <taxon>Bacteroidota</taxon>
        <taxon>Cytophagia</taxon>
        <taxon>Cytophagales</taxon>
        <taxon>Flectobacillaceae</taxon>
        <taxon>Aquirufa</taxon>
    </lineage>
</organism>
<dbReference type="InterPro" id="IPR029062">
    <property type="entry name" value="Class_I_gatase-like"/>
</dbReference>
<comment type="caution">
    <text evidence="8">The sequence shown here is derived from an EMBL/GenBank/DDBJ whole genome shotgun (WGS) entry which is preliminary data.</text>
</comment>
<dbReference type="RefSeq" id="WP_377981668.1">
    <property type="nucleotide sequence ID" value="NZ_JBBKXZ010000001.1"/>
</dbReference>
<evidence type="ECO:0000256" key="1">
    <source>
        <dbReference type="ARBA" id="ARBA00010233"/>
    </source>
</evidence>
<dbReference type="SUPFAM" id="SSF141986">
    <property type="entry name" value="LD-carboxypeptidase A C-terminal domain-like"/>
    <property type="match status" value="1"/>
</dbReference>
<feature type="domain" description="LD-carboxypeptidase N-terminal" evidence="6">
    <location>
        <begin position="14"/>
        <end position="129"/>
    </location>
</feature>
<reference evidence="8 9" key="1">
    <citation type="submission" date="2024-03" db="EMBL/GenBank/DDBJ databases">
        <title>Aquirufa genome sequencing.</title>
        <authorList>
            <person name="Pitt A."/>
            <person name="Hahn M.W."/>
        </authorList>
    </citation>
    <scope>NUCLEOTIDE SEQUENCE [LARGE SCALE GENOMIC DNA]</scope>
    <source>
        <strain evidence="8 9">OSTEICH-129V</strain>
    </source>
</reference>
<accession>A0ABW6DAS2</accession>
<dbReference type="Gene3D" id="3.40.50.10740">
    <property type="entry name" value="Class I glutamine amidotransferase-like"/>
    <property type="match status" value="1"/>
</dbReference>
<evidence type="ECO:0000259" key="7">
    <source>
        <dbReference type="Pfam" id="PF17676"/>
    </source>
</evidence>
<evidence type="ECO:0000256" key="2">
    <source>
        <dbReference type="ARBA" id="ARBA00022645"/>
    </source>
</evidence>
<dbReference type="Pfam" id="PF17676">
    <property type="entry name" value="Peptidase_S66C"/>
    <property type="match status" value="1"/>
</dbReference>
<dbReference type="InterPro" id="IPR040921">
    <property type="entry name" value="Peptidase_S66C"/>
</dbReference>
<dbReference type="InterPro" id="IPR040449">
    <property type="entry name" value="Peptidase_S66_N"/>
</dbReference>
<evidence type="ECO:0000313" key="8">
    <source>
        <dbReference type="EMBL" id="MFD3393038.1"/>
    </source>
</evidence>
<dbReference type="InterPro" id="IPR027478">
    <property type="entry name" value="LdcA_N"/>
</dbReference>
<name>A0ABW6DAS2_9BACT</name>
<keyword evidence="9" id="KW-1185">Reference proteome</keyword>
<evidence type="ECO:0000256" key="5">
    <source>
        <dbReference type="ARBA" id="ARBA00022825"/>
    </source>
</evidence>
<keyword evidence="3" id="KW-0645">Protease</keyword>
<sequence length="299" mass="32578">MSQLPHLLKPGNRVGIISPASHPTSDQWKAGLQVLSDWGLEIVLGDHYLAEHFGLGGTDEQRRSDLQQMLDDPSIAAIFPLRGGYGVSRLLDGLDFTKFRKNPKWIVGFSDITALLCHIDTFSIASIHGPMPNNFCQKGGEAALANLHTLLFEGLTHVHTTSHALNKHGVAEASIIGGNLSLLTHLIGSNSFPNPKGKILFIEEVGERLYHVDRLLLQLKRAGYLADLAGLIIGGFTDCKEASLTIGLGVEDMILEHTADYHYPIAFDFPAGHIPNNQAITIGKKIKFLVNAEIVQVTD</sequence>
<evidence type="ECO:0000313" key="9">
    <source>
        <dbReference type="Proteomes" id="UP001598138"/>
    </source>
</evidence>
<keyword evidence="4" id="KW-0378">Hydrolase</keyword>
<keyword evidence="2" id="KW-0121">Carboxypeptidase</keyword>
<protein>
    <submittedName>
        <fullName evidence="8">LD-carboxypeptidase</fullName>
    </submittedName>
</protein>
<dbReference type="InterPro" id="IPR027461">
    <property type="entry name" value="Carboxypeptidase_A_C_sf"/>
</dbReference>
<evidence type="ECO:0000259" key="6">
    <source>
        <dbReference type="Pfam" id="PF02016"/>
    </source>
</evidence>
<proteinExistence type="inferred from homology"/>
<dbReference type="EMBL" id="JBBKXZ010000001">
    <property type="protein sequence ID" value="MFD3393038.1"/>
    <property type="molecule type" value="Genomic_DNA"/>
</dbReference>
<feature type="domain" description="LD-carboxypeptidase C-terminal" evidence="7">
    <location>
        <begin position="173"/>
        <end position="287"/>
    </location>
</feature>
<dbReference type="InterPro" id="IPR003507">
    <property type="entry name" value="S66_fam"/>
</dbReference>
<gene>
    <name evidence="8" type="ORF">U0R10_00245</name>
</gene>
<dbReference type="CDD" id="cd07025">
    <property type="entry name" value="Peptidase_S66"/>
    <property type="match status" value="1"/>
</dbReference>
<dbReference type="SUPFAM" id="SSF52317">
    <property type="entry name" value="Class I glutamine amidotransferase-like"/>
    <property type="match status" value="1"/>
</dbReference>